<dbReference type="Pfam" id="PF00580">
    <property type="entry name" value="UvrD-helicase"/>
    <property type="match status" value="1"/>
</dbReference>
<dbReference type="AlphaFoldDB" id="A0A370MVJ1"/>
<dbReference type="EMBL" id="QHKS01000058">
    <property type="protein sequence ID" value="RDJ97378.1"/>
    <property type="molecule type" value="Genomic_DNA"/>
</dbReference>
<gene>
    <name evidence="7" type="ORF">DLM46_37935</name>
</gene>
<keyword evidence="1" id="KW-0547">Nucleotide-binding</keyword>
<dbReference type="Gene3D" id="3.40.50.300">
    <property type="entry name" value="P-loop containing nucleotide triphosphate hydrolases"/>
    <property type="match status" value="1"/>
</dbReference>
<dbReference type="InterPro" id="IPR014016">
    <property type="entry name" value="UvrD-like_ATP-bd"/>
</dbReference>
<name>A0A370MVJ1_9BURK</name>
<dbReference type="Proteomes" id="UP000254875">
    <property type="component" value="Unassembled WGS sequence"/>
</dbReference>
<evidence type="ECO:0000313" key="7">
    <source>
        <dbReference type="EMBL" id="RDJ97378.1"/>
    </source>
</evidence>
<organism evidence="7 8">
    <name type="scientific">Paraburkholderia lacunae</name>
    <dbReference type="NCBI Taxonomy" id="2211104"/>
    <lineage>
        <taxon>Bacteria</taxon>
        <taxon>Pseudomonadati</taxon>
        <taxon>Pseudomonadota</taxon>
        <taxon>Betaproteobacteria</taxon>
        <taxon>Burkholderiales</taxon>
        <taxon>Burkholderiaceae</taxon>
        <taxon>Paraburkholderia</taxon>
    </lineage>
</organism>
<evidence type="ECO:0000256" key="4">
    <source>
        <dbReference type="ARBA" id="ARBA00022840"/>
    </source>
</evidence>
<keyword evidence="3 7" id="KW-0347">Helicase</keyword>
<evidence type="ECO:0000256" key="1">
    <source>
        <dbReference type="ARBA" id="ARBA00022741"/>
    </source>
</evidence>
<dbReference type="GO" id="GO:0000725">
    <property type="term" value="P:recombinational repair"/>
    <property type="evidence" value="ECO:0007669"/>
    <property type="project" value="TreeGrafter"/>
</dbReference>
<reference evidence="8" key="1">
    <citation type="submission" date="2018-05" db="EMBL/GenBank/DDBJ databases">
        <authorList>
            <person name="Feng T."/>
        </authorList>
    </citation>
    <scope>NUCLEOTIDE SEQUENCE [LARGE SCALE GENOMIC DNA]</scope>
    <source>
        <strain evidence="8">S27</strain>
    </source>
</reference>
<comment type="caution">
    <text evidence="7">The sequence shown here is derived from an EMBL/GenBank/DDBJ whole genome shotgun (WGS) entry which is preliminary data.</text>
</comment>
<protein>
    <recommendedName>
        <fullName evidence="5">DNA 3'-5' helicase II</fullName>
    </recommendedName>
</protein>
<dbReference type="GO" id="GO:0003677">
    <property type="term" value="F:DNA binding"/>
    <property type="evidence" value="ECO:0007669"/>
    <property type="project" value="InterPro"/>
</dbReference>
<dbReference type="PANTHER" id="PTHR11070:SF2">
    <property type="entry name" value="ATP-DEPENDENT DNA HELICASE SRS2"/>
    <property type="match status" value="1"/>
</dbReference>
<dbReference type="GO" id="GO:0005524">
    <property type="term" value="F:ATP binding"/>
    <property type="evidence" value="ECO:0007669"/>
    <property type="project" value="UniProtKB-KW"/>
</dbReference>
<dbReference type="SUPFAM" id="SSF52540">
    <property type="entry name" value="P-loop containing nucleoside triphosphate hydrolases"/>
    <property type="match status" value="1"/>
</dbReference>
<dbReference type="GO" id="GO:0016787">
    <property type="term" value="F:hydrolase activity"/>
    <property type="evidence" value="ECO:0007669"/>
    <property type="project" value="UniProtKB-KW"/>
</dbReference>
<dbReference type="PANTHER" id="PTHR11070">
    <property type="entry name" value="UVRD / RECB / PCRA DNA HELICASE FAMILY MEMBER"/>
    <property type="match status" value="1"/>
</dbReference>
<dbReference type="InterPro" id="IPR000212">
    <property type="entry name" value="DNA_helicase_UvrD/REP"/>
</dbReference>
<sequence length="347" mass="40186">MDKTVIFAVAGSGKTYKIVEQLDEARRVLLVTFTEANRDNLRIRIVKKFGYFPTNIVLYTYFTFLHSFCYRPFLLNEKRTKGMTFRRPSVDEPNFRATNDRRYMTAGRWLYHHRLAKYLEQTGTVKNVIARIEKYFDAFFIDEVQDFAGHDFNLLMSLCQSDVQCMFVGDFYQHTYDTSRDGNVNINLHADYEAYKARFKAAKMEIDLSSLMKSRRCSKPVCDFISEKIGISIESHSNSLTSVKLIEDPMVAQELYESLGTVKLFLKEHYKYDCYSQNWGASKGLDHYEDVCVVLHPNAVKAWKAGTLSDLNPETRNKLYVACSRARGNLLFVPEPLLKHHKRASAA</sequence>
<evidence type="ECO:0000259" key="6">
    <source>
        <dbReference type="Pfam" id="PF00580"/>
    </source>
</evidence>
<keyword evidence="8" id="KW-1185">Reference proteome</keyword>
<feature type="domain" description="UvrD-like helicase ATP-binding" evidence="6">
    <location>
        <begin position="3"/>
        <end position="71"/>
    </location>
</feature>
<keyword evidence="2" id="KW-0378">Hydrolase</keyword>
<dbReference type="InterPro" id="IPR027417">
    <property type="entry name" value="P-loop_NTPase"/>
</dbReference>
<proteinExistence type="predicted"/>
<evidence type="ECO:0000256" key="2">
    <source>
        <dbReference type="ARBA" id="ARBA00022801"/>
    </source>
</evidence>
<evidence type="ECO:0000256" key="5">
    <source>
        <dbReference type="ARBA" id="ARBA00034923"/>
    </source>
</evidence>
<accession>A0A370MVJ1</accession>
<evidence type="ECO:0000313" key="8">
    <source>
        <dbReference type="Proteomes" id="UP000254875"/>
    </source>
</evidence>
<keyword evidence="4" id="KW-0067">ATP-binding</keyword>
<evidence type="ECO:0000256" key="3">
    <source>
        <dbReference type="ARBA" id="ARBA00022806"/>
    </source>
</evidence>
<dbReference type="RefSeq" id="WP_115109957.1">
    <property type="nucleotide sequence ID" value="NZ_QHKS01000058.1"/>
</dbReference>
<dbReference type="OrthoDB" id="5107704at2"/>
<dbReference type="GO" id="GO:0043138">
    <property type="term" value="F:3'-5' DNA helicase activity"/>
    <property type="evidence" value="ECO:0007669"/>
    <property type="project" value="TreeGrafter"/>
</dbReference>